<gene>
    <name evidence="13" type="ORF">ACG33_07860</name>
</gene>
<dbReference type="SUPFAM" id="SSF56935">
    <property type="entry name" value="Porins"/>
    <property type="match status" value="1"/>
</dbReference>
<protein>
    <recommendedName>
        <fullName evidence="12">TonB-dependent receptor-like beta-barrel domain-containing protein</fullName>
    </recommendedName>
</protein>
<keyword evidence="8" id="KW-0798">TonB box</keyword>
<dbReference type="AlphaFoldDB" id="A0A127F9C3"/>
<dbReference type="PROSITE" id="PS52016">
    <property type="entry name" value="TONB_DEPENDENT_REC_3"/>
    <property type="match status" value="1"/>
</dbReference>
<reference evidence="13 14" key="1">
    <citation type="submission" date="2015-06" db="EMBL/GenBank/DDBJ databases">
        <title>A Comprehensive Approach to Explore the Metabolic and Phylogenetic Diversity of Bacterial Steroid Degradation in the Environment: Testosterone as an Example.</title>
        <authorList>
            <person name="Yang F.-C."/>
            <person name="Chen Y.-L."/>
            <person name="Yu C.-P."/>
            <person name="Tang S.-L."/>
            <person name="Wang P.-H."/>
            <person name="Ismail W."/>
            <person name="Wang C.-H."/>
            <person name="Yang C.-Y."/>
            <person name="Chiang Y.-R."/>
        </authorList>
    </citation>
    <scope>NUCLEOTIDE SEQUENCE [LARGE SCALE GENOMIC DNA]</scope>
    <source>
        <strain evidence="13 14">DSM 18526</strain>
    </source>
</reference>
<evidence type="ECO:0000313" key="13">
    <source>
        <dbReference type="EMBL" id="AMN47012.1"/>
    </source>
</evidence>
<dbReference type="InterPro" id="IPR039426">
    <property type="entry name" value="TonB-dep_rcpt-like"/>
</dbReference>
<keyword evidence="9 11" id="KW-0472">Membrane</keyword>
<dbReference type="Gene3D" id="2.40.170.20">
    <property type="entry name" value="TonB-dependent receptor, beta-barrel domain"/>
    <property type="match status" value="1"/>
</dbReference>
<evidence type="ECO:0000256" key="1">
    <source>
        <dbReference type="ARBA" id="ARBA00004571"/>
    </source>
</evidence>
<evidence type="ECO:0000256" key="5">
    <source>
        <dbReference type="ARBA" id="ARBA00022692"/>
    </source>
</evidence>
<organism evidence="13 14">
    <name type="scientific">Steroidobacter denitrificans</name>
    <dbReference type="NCBI Taxonomy" id="465721"/>
    <lineage>
        <taxon>Bacteria</taxon>
        <taxon>Pseudomonadati</taxon>
        <taxon>Pseudomonadota</taxon>
        <taxon>Gammaproteobacteria</taxon>
        <taxon>Steroidobacterales</taxon>
        <taxon>Steroidobacteraceae</taxon>
        <taxon>Steroidobacter</taxon>
    </lineage>
</organism>
<evidence type="ECO:0000256" key="7">
    <source>
        <dbReference type="ARBA" id="ARBA00023065"/>
    </source>
</evidence>
<evidence type="ECO:0000256" key="11">
    <source>
        <dbReference type="PROSITE-ProRule" id="PRU01360"/>
    </source>
</evidence>
<name>A0A127F9C3_STEDE</name>
<keyword evidence="7" id="KW-0406">Ion transport</keyword>
<dbReference type="PANTHER" id="PTHR32552">
    <property type="entry name" value="FERRICHROME IRON RECEPTOR-RELATED"/>
    <property type="match status" value="1"/>
</dbReference>
<keyword evidence="2 11" id="KW-0813">Transport</keyword>
<dbReference type="KEGG" id="sdf:ACG33_07860"/>
<evidence type="ECO:0000256" key="8">
    <source>
        <dbReference type="ARBA" id="ARBA00023077"/>
    </source>
</evidence>
<evidence type="ECO:0000256" key="4">
    <source>
        <dbReference type="ARBA" id="ARBA00022496"/>
    </source>
</evidence>
<dbReference type="STRING" id="465721.ACG33_07860"/>
<accession>A0A127F9C3</accession>
<keyword evidence="3 11" id="KW-1134">Transmembrane beta strand</keyword>
<keyword evidence="4" id="KW-0410">Iron transport</keyword>
<comment type="similarity">
    <text evidence="11">Belongs to the TonB-dependent receptor family.</text>
</comment>
<comment type="subcellular location">
    <subcellularLocation>
        <location evidence="1 11">Cell outer membrane</location>
        <topology evidence="1 11">Multi-pass membrane protein</topology>
    </subcellularLocation>
</comment>
<proteinExistence type="inferred from homology"/>
<keyword evidence="6" id="KW-0408">Iron</keyword>
<dbReference type="GO" id="GO:0006826">
    <property type="term" value="P:iron ion transport"/>
    <property type="evidence" value="ECO:0007669"/>
    <property type="project" value="UniProtKB-KW"/>
</dbReference>
<keyword evidence="5 11" id="KW-0812">Transmembrane</keyword>
<dbReference type="Pfam" id="PF00593">
    <property type="entry name" value="TonB_dep_Rec_b-barrel"/>
    <property type="match status" value="1"/>
</dbReference>
<dbReference type="RefSeq" id="WP_066920166.1">
    <property type="nucleotide sequence ID" value="NZ_CP011971.1"/>
</dbReference>
<dbReference type="InterPro" id="IPR000531">
    <property type="entry name" value="Beta-barrel_TonB"/>
</dbReference>
<keyword evidence="10 11" id="KW-0998">Cell outer membrane</keyword>
<evidence type="ECO:0000313" key="14">
    <source>
        <dbReference type="Proteomes" id="UP000070250"/>
    </source>
</evidence>
<evidence type="ECO:0000256" key="2">
    <source>
        <dbReference type="ARBA" id="ARBA00022448"/>
    </source>
</evidence>
<dbReference type="Proteomes" id="UP000070250">
    <property type="component" value="Chromosome"/>
</dbReference>
<evidence type="ECO:0000256" key="3">
    <source>
        <dbReference type="ARBA" id="ARBA00022452"/>
    </source>
</evidence>
<sequence>MLIGLPTATVITNITGQTSKSYAVYAEGTYNFTDAFSATLGGRVTRDEKDFHTTILFASGDYGGVRCVAADMVGFTRCEADYDSTETTPRAILQYKFTDDLNVYGSYSKGYKAGGFSGRGQTPTSIGPFKPEKVDAYEIGIKSSWFERRLRANLTGFYNKYDGLQVDIVQPEPLSPTGTETIVTNAASAETRGVELEVSANATDSLSFNVAVGYLDAEYKGPFGPFRVLALGEL</sequence>
<evidence type="ECO:0000256" key="9">
    <source>
        <dbReference type="ARBA" id="ARBA00023136"/>
    </source>
</evidence>
<dbReference type="GO" id="GO:0009279">
    <property type="term" value="C:cell outer membrane"/>
    <property type="evidence" value="ECO:0007669"/>
    <property type="project" value="UniProtKB-SubCell"/>
</dbReference>
<evidence type="ECO:0000256" key="10">
    <source>
        <dbReference type="ARBA" id="ARBA00023237"/>
    </source>
</evidence>
<dbReference type="InterPro" id="IPR036942">
    <property type="entry name" value="Beta-barrel_TonB_sf"/>
</dbReference>
<dbReference type="PANTHER" id="PTHR32552:SF81">
    <property type="entry name" value="TONB-DEPENDENT OUTER MEMBRANE RECEPTOR"/>
    <property type="match status" value="1"/>
</dbReference>
<dbReference type="PATRIC" id="fig|465721.4.peg.1667"/>
<evidence type="ECO:0000259" key="12">
    <source>
        <dbReference type="Pfam" id="PF00593"/>
    </source>
</evidence>
<evidence type="ECO:0000256" key="6">
    <source>
        <dbReference type="ARBA" id="ARBA00023004"/>
    </source>
</evidence>
<dbReference type="OrthoDB" id="8663017at2"/>
<keyword evidence="14" id="KW-1185">Reference proteome</keyword>
<dbReference type="EMBL" id="CP011971">
    <property type="protein sequence ID" value="AMN47012.1"/>
    <property type="molecule type" value="Genomic_DNA"/>
</dbReference>
<feature type="domain" description="TonB-dependent receptor-like beta-barrel" evidence="12">
    <location>
        <begin position="12"/>
        <end position="220"/>
    </location>
</feature>